<feature type="domain" description="YrdC-like" evidence="12">
    <location>
        <begin position="12"/>
        <end position="202"/>
    </location>
</feature>
<evidence type="ECO:0000256" key="6">
    <source>
        <dbReference type="ARBA" id="ARBA00022694"/>
    </source>
</evidence>
<dbReference type="GO" id="GO:0003725">
    <property type="term" value="F:double-stranded RNA binding"/>
    <property type="evidence" value="ECO:0007669"/>
    <property type="project" value="InterPro"/>
</dbReference>
<proteinExistence type="inferred from homology"/>
<protein>
    <recommendedName>
        <fullName evidence="10">L-threonylcarbamoyladenylate synthase</fullName>
        <ecNumber evidence="3">2.7.7.87</ecNumber>
    </recommendedName>
    <alternativeName>
        <fullName evidence="10">L-threonylcarbamoyladenylate synthase</fullName>
    </alternativeName>
</protein>
<evidence type="ECO:0000256" key="2">
    <source>
        <dbReference type="ARBA" id="ARBA00007663"/>
    </source>
</evidence>
<evidence type="ECO:0000256" key="1">
    <source>
        <dbReference type="ARBA" id="ARBA00004496"/>
    </source>
</evidence>
<keyword evidence="5" id="KW-0808">Transferase</keyword>
<dbReference type="GO" id="GO:0008033">
    <property type="term" value="P:tRNA processing"/>
    <property type="evidence" value="ECO:0007669"/>
    <property type="project" value="UniProtKB-KW"/>
</dbReference>
<dbReference type="GO" id="GO:0000049">
    <property type="term" value="F:tRNA binding"/>
    <property type="evidence" value="ECO:0007669"/>
    <property type="project" value="TreeGrafter"/>
</dbReference>
<evidence type="ECO:0000313" key="13">
    <source>
        <dbReference type="EMBL" id="HFK98885.1"/>
    </source>
</evidence>
<dbReference type="GO" id="GO:0005737">
    <property type="term" value="C:cytoplasm"/>
    <property type="evidence" value="ECO:0007669"/>
    <property type="project" value="UniProtKB-SubCell"/>
</dbReference>
<dbReference type="InterPro" id="IPR017945">
    <property type="entry name" value="DHBP_synth_RibB-like_a/b_dom"/>
</dbReference>
<comment type="subcellular location">
    <subcellularLocation>
        <location evidence="1">Cytoplasm</location>
    </subcellularLocation>
</comment>
<keyword evidence="7" id="KW-0548">Nucleotidyltransferase</keyword>
<organism evidence="13">
    <name type="scientific">Desulfacinum infernum</name>
    <dbReference type="NCBI Taxonomy" id="35837"/>
    <lineage>
        <taxon>Bacteria</taxon>
        <taxon>Pseudomonadati</taxon>
        <taxon>Thermodesulfobacteriota</taxon>
        <taxon>Syntrophobacteria</taxon>
        <taxon>Syntrophobacterales</taxon>
        <taxon>Syntrophobacteraceae</taxon>
        <taxon>Desulfacinum</taxon>
    </lineage>
</organism>
<comment type="similarity">
    <text evidence="2">Belongs to the SUA5 family.</text>
</comment>
<keyword evidence="8" id="KW-0547">Nucleotide-binding</keyword>
<dbReference type="PANTHER" id="PTHR17490">
    <property type="entry name" value="SUA5"/>
    <property type="match status" value="1"/>
</dbReference>
<dbReference type="Pfam" id="PF01300">
    <property type="entry name" value="Sua5_yciO_yrdC"/>
    <property type="match status" value="1"/>
</dbReference>
<dbReference type="PROSITE" id="PS51163">
    <property type="entry name" value="YRDC"/>
    <property type="match status" value="1"/>
</dbReference>
<evidence type="ECO:0000256" key="11">
    <source>
        <dbReference type="ARBA" id="ARBA00048366"/>
    </source>
</evidence>
<dbReference type="InterPro" id="IPR006070">
    <property type="entry name" value="Sua5-like_dom"/>
</dbReference>
<name>A0A832A912_9BACT</name>
<accession>A0A832A912</accession>
<evidence type="ECO:0000256" key="9">
    <source>
        <dbReference type="ARBA" id="ARBA00022840"/>
    </source>
</evidence>
<dbReference type="Gene3D" id="3.90.870.10">
    <property type="entry name" value="DHBP synthase"/>
    <property type="match status" value="1"/>
</dbReference>
<gene>
    <name evidence="13" type="ORF">ENS06_16355</name>
</gene>
<reference evidence="13" key="1">
    <citation type="journal article" date="2020" name="mSystems">
        <title>Genome- and Community-Level Interaction Insights into Carbon Utilization and Element Cycling Functions of Hydrothermarchaeota in Hydrothermal Sediment.</title>
        <authorList>
            <person name="Zhou Z."/>
            <person name="Liu Y."/>
            <person name="Xu W."/>
            <person name="Pan J."/>
            <person name="Luo Z.H."/>
            <person name="Li M."/>
        </authorList>
    </citation>
    <scope>NUCLEOTIDE SEQUENCE [LARGE SCALE GENOMIC DNA]</scope>
    <source>
        <strain evidence="13">SpSt-456</strain>
    </source>
</reference>
<dbReference type="AlphaFoldDB" id="A0A832A912"/>
<sequence>MQPCRRWIPPFARVPQDLEEELRRGGVVVYPTETVYGLGGNPEIPGVLDRIYGIKGRPSGKPLPLIAADVETVRQWVVWRPDPLDRLADAFWPGPLTLVVEASPRAPKGVASSEGTVAVRVSSHPVAGMLARACGGWIVATSANLSGQPPVSDPAALPSALLHAVDGLVDGGPLVPTPPSTLVAVRFRHGRVSWAVLREGAVSRETLSLFFGRGETAAAAEEL</sequence>
<keyword evidence="4" id="KW-0963">Cytoplasm</keyword>
<comment type="caution">
    <text evidence="13">The sequence shown here is derived from an EMBL/GenBank/DDBJ whole genome shotgun (WGS) entry which is preliminary data.</text>
</comment>
<dbReference type="SUPFAM" id="SSF55821">
    <property type="entry name" value="YrdC/RibB"/>
    <property type="match status" value="1"/>
</dbReference>
<evidence type="ECO:0000256" key="3">
    <source>
        <dbReference type="ARBA" id="ARBA00012584"/>
    </source>
</evidence>
<evidence type="ECO:0000256" key="10">
    <source>
        <dbReference type="ARBA" id="ARBA00029774"/>
    </source>
</evidence>
<dbReference type="GO" id="GO:0005524">
    <property type="term" value="F:ATP binding"/>
    <property type="evidence" value="ECO:0007669"/>
    <property type="project" value="UniProtKB-KW"/>
</dbReference>
<evidence type="ECO:0000256" key="8">
    <source>
        <dbReference type="ARBA" id="ARBA00022741"/>
    </source>
</evidence>
<evidence type="ECO:0000256" key="7">
    <source>
        <dbReference type="ARBA" id="ARBA00022695"/>
    </source>
</evidence>
<evidence type="ECO:0000259" key="12">
    <source>
        <dbReference type="PROSITE" id="PS51163"/>
    </source>
</evidence>
<comment type="catalytic activity">
    <reaction evidence="11">
        <text>L-threonine + hydrogencarbonate + ATP = L-threonylcarbamoyladenylate + diphosphate + H2O</text>
        <dbReference type="Rhea" id="RHEA:36407"/>
        <dbReference type="ChEBI" id="CHEBI:15377"/>
        <dbReference type="ChEBI" id="CHEBI:17544"/>
        <dbReference type="ChEBI" id="CHEBI:30616"/>
        <dbReference type="ChEBI" id="CHEBI:33019"/>
        <dbReference type="ChEBI" id="CHEBI:57926"/>
        <dbReference type="ChEBI" id="CHEBI:73682"/>
        <dbReference type="EC" id="2.7.7.87"/>
    </reaction>
</comment>
<dbReference type="PANTHER" id="PTHR17490:SF16">
    <property type="entry name" value="THREONYLCARBAMOYL-AMP SYNTHASE"/>
    <property type="match status" value="1"/>
</dbReference>
<keyword evidence="9" id="KW-0067">ATP-binding</keyword>
<dbReference type="NCBIfam" id="TIGR00057">
    <property type="entry name" value="L-threonylcarbamoyladenylate synthase"/>
    <property type="match status" value="1"/>
</dbReference>
<evidence type="ECO:0000256" key="4">
    <source>
        <dbReference type="ARBA" id="ARBA00022490"/>
    </source>
</evidence>
<dbReference type="EC" id="2.7.7.87" evidence="3"/>
<evidence type="ECO:0000256" key="5">
    <source>
        <dbReference type="ARBA" id="ARBA00022679"/>
    </source>
</evidence>
<dbReference type="GO" id="GO:0061710">
    <property type="term" value="F:L-threonylcarbamoyladenylate synthase"/>
    <property type="evidence" value="ECO:0007669"/>
    <property type="project" value="UniProtKB-EC"/>
</dbReference>
<dbReference type="EMBL" id="DSTK01000044">
    <property type="protein sequence ID" value="HFK98885.1"/>
    <property type="molecule type" value="Genomic_DNA"/>
</dbReference>
<dbReference type="InterPro" id="IPR050156">
    <property type="entry name" value="TC-AMP_synthase_SUA5"/>
</dbReference>
<dbReference type="GO" id="GO:0006450">
    <property type="term" value="P:regulation of translational fidelity"/>
    <property type="evidence" value="ECO:0007669"/>
    <property type="project" value="TreeGrafter"/>
</dbReference>
<keyword evidence="6" id="KW-0819">tRNA processing</keyword>